<dbReference type="EMBL" id="FJOG01000065">
    <property type="protein sequence ID" value="CZR69116.1"/>
    <property type="molecule type" value="Genomic_DNA"/>
</dbReference>
<organism evidence="2 3">
    <name type="scientific">Phialocephala subalpina</name>
    <dbReference type="NCBI Taxonomy" id="576137"/>
    <lineage>
        <taxon>Eukaryota</taxon>
        <taxon>Fungi</taxon>
        <taxon>Dikarya</taxon>
        <taxon>Ascomycota</taxon>
        <taxon>Pezizomycotina</taxon>
        <taxon>Leotiomycetes</taxon>
        <taxon>Helotiales</taxon>
        <taxon>Mollisiaceae</taxon>
        <taxon>Phialocephala</taxon>
        <taxon>Phialocephala fortinii species complex</taxon>
    </lineage>
</organism>
<reference evidence="2 3" key="1">
    <citation type="submission" date="2016-03" db="EMBL/GenBank/DDBJ databases">
        <authorList>
            <person name="Ploux O."/>
        </authorList>
    </citation>
    <scope>NUCLEOTIDE SEQUENCE [LARGE SCALE GENOMIC DNA]</scope>
    <source>
        <strain evidence="2 3">UAMH 11012</strain>
    </source>
</reference>
<dbReference type="Proteomes" id="UP000184330">
    <property type="component" value="Unassembled WGS sequence"/>
</dbReference>
<evidence type="ECO:0000313" key="2">
    <source>
        <dbReference type="EMBL" id="CZR69116.1"/>
    </source>
</evidence>
<evidence type="ECO:0000259" key="1">
    <source>
        <dbReference type="Pfam" id="PF06985"/>
    </source>
</evidence>
<dbReference type="InterPro" id="IPR010730">
    <property type="entry name" value="HET"/>
</dbReference>
<protein>
    <recommendedName>
        <fullName evidence="1">Heterokaryon incompatibility domain-containing protein</fullName>
    </recommendedName>
</protein>
<dbReference type="PANTHER" id="PTHR24148:SF73">
    <property type="entry name" value="HET DOMAIN PROTEIN (AFU_ORTHOLOGUE AFUA_8G01020)"/>
    <property type="match status" value="1"/>
</dbReference>
<evidence type="ECO:0000313" key="3">
    <source>
        <dbReference type="Proteomes" id="UP000184330"/>
    </source>
</evidence>
<dbReference type="AlphaFoldDB" id="A0A1L7XVQ2"/>
<feature type="domain" description="Heterokaryon incompatibility" evidence="1">
    <location>
        <begin position="47"/>
        <end position="242"/>
    </location>
</feature>
<proteinExistence type="predicted"/>
<dbReference type="OrthoDB" id="2157530at2759"/>
<keyword evidence="3" id="KW-1185">Reference proteome</keyword>
<dbReference type="Pfam" id="PF06985">
    <property type="entry name" value="HET"/>
    <property type="match status" value="1"/>
</dbReference>
<dbReference type="PANTHER" id="PTHR24148">
    <property type="entry name" value="ANKYRIN REPEAT DOMAIN-CONTAINING PROTEIN 39 HOMOLOG-RELATED"/>
    <property type="match status" value="1"/>
</dbReference>
<sequence>MANIQYTPLDPSKTEIRLIELLPRASSGTQTPRCNLVRVSLQAKPDFVALSYTWGNPRDTQLVTVGKTLVAVTRNLYSALEHLRYQKTIRTLWIDALCINQSDEDEKSWQVGLMKDIYSRATSVCIWLGPADTTSDKAMDFLRSFGTKAMRFSLDRGSDAFQEVIARWTKLASKALTIRDQSTAQFTFRFNDGSSSSFIEGDLNDLYYSISGSHEQNALIPIQEIQNLFERSWWSRTWVLQELSLARKACFVCGNKVLSRRRCIAAFYAIRALGLVLNNNFTLRRAISTPYQLSVASASLDGCPNTILGMSDTQKHAPLSLLALLHVTCLREVKAPVVYRASTYFEATDPRDKVYGILGLAIDKDELKELGVRPDYTQSCQDAYICAATALLKQGHISILSLVQFPKNQNDLPSWVPDWSNPRRVTLQQAESADHITLKPEYKACGSLNQMYPQLWGDKNRVDIGVCLR</sequence>
<dbReference type="InterPro" id="IPR052895">
    <property type="entry name" value="HetReg/Transcr_Mod"/>
</dbReference>
<gene>
    <name evidence="2" type="ORF">PAC_19017</name>
</gene>
<name>A0A1L7XVQ2_9HELO</name>
<accession>A0A1L7XVQ2</accession>